<accession>A0A0F9G214</accession>
<protein>
    <submittedName>
        <fullName evidence="1">Uncharacterized protein</fullName>
    </submittedName>
</protein>
<name>A0A0F9G214_9ZZZZ</name>
<gene>
    <name evidence="1" type="ORF">LCGC14_2235390</name>
</gene>
<comment type="caution">
    <text evidence="1">The sequence shown here is derived from an EMBL/GenBank/DDBJ whole genome shotgun (WGS) entry which is preliminary data.</text>
</comment>
<proteinExistence type="predicted"/>
<dbReference type="EMBL" id="LAZR01030164">
    <property type="protein sequence ID" value="KKL57437.1"/>
    <property type="molecule type" value="Genomic_DNA"/>
</dbReference>
<organism evidence="1">
    <name type="scientific">marine sediment metagenome</name>
    <dbReference type="NCBI Taxonomy" id="412755"/>
    <lineage>
        <taxon>unclassified sequences</taxon>
        <taxon>metagenomes</taxon>
        <taxon>ecological metagenomes</taxon>
    </lineage>
</organism>
<evidence type="ECO:0000313" key="1">
    <source>
        <dbReference type="EMBL" id="KKL57437.1"/>
    </source>
</evidence>
<reference evidence="1" key="1">
    <citation type="journal article" date="2015" name="Nature">
        <title>Complex archaea that bridge the gap between prokaryotes and eukaryotes.</title>
        <authorList>
            <person name="Spang A."/>
            <person name="Saw J.H."/>
            <person name="Jorgensen S.L."/>
            <person name="Zaremba-Niedzwiedzka K."/>
            <person name="Martijn J."/>
            <person name="Lind A.E."/>
            <person name="van Eijk R."/>
            <person name="Schleper C."/>
            <person name="Guy L."/>
            <person name="Ettema T.J."/>
        </authorList>
    </citation>
    <scope>NUCLEOTIDE SEQUENCE</scope>
</reference>
<dbReference type="AlphaFoldDB" id="A0A0F9G214"/>
<sequence>MFNWLKRKKKRKNFFIPNPAYYPLDTYQNFIDFVKDHSHLADIELTNRVLSITNKRIKMANVLDLVQITRANLP</sequence>